<dbReference type="InterPro" id="IPR018076">
    <property type="entry name" value="T2SS_GspF_dom"/>
</dbReference>
<keyword evidence="5 6" id="KW-0472">Membrane</keyword>
<feature type="transmembrane region" description="Helical" evidence="6">
    <location>
        <begin position="6"/>
        <end position="24"/>
    </location>
</feature>
<dbReference type="OrthoDB" id="7470947at2"/>
<comment type="subcellular location">
    <subcellularLocation>
        <location evidence="1">Cell membrane</location>
        <topology evidence="1">Multi-pass membrane protein</topology>
    </subcellularLocation>
</comment>
<dbReference type="PANTHER" id="PTHR35007">
    <property type="entry name" value="INTEGRAL MEMBRANE PROTEIN-RELATED"/>
    <property type="match status" value="1"/>
</dbReference>
<feature type="transmembrane region" description="Helical" evidence="6">
    <location>
        <begin position="114"/>
        <end position="132"/>
    </location>
</feature>
<feature type="domain" description="Type II secretion system protein GspF" evidence="7">
    <location>
        <begin position="146"/>
        <end position="271"/>
    </location>
</feature>
<dbReference type="AlphaFoldDB" id="A0A0A0D8I9"/>
<accession>A0A0A0D8I9</accession>
<dbReference type="GO" id="GO:0005886">
    <property type="term" value="C:plasma membrane"/>
    <property type="evidence" value="ECO:0007669"/>
    <property type="project" value="UniProtKB-SubCell"/>
</dbReference>
<sequence>MTGFAFLLLGVLALFVMAGISLVAGRRQRRQQQQVQARLELLRSAVPDGVAETSGGRPAGARPVPAGQGGPRFLRLWLNRADIVLRPDRLVLTAILVIAATVAVAWLVSPIAAAAVPVLAIGAAVYALHALATRRINAFLLGLPFFLDALRQLLMVGNSMQQGLLKAAENTSPAMQRYLQPMVRRINNGAPIPEAMSWLAGRLEVPELFMLATATEVNFRYGGRMSAVLANLVQILRERTRVERELKAATAEIRFSAIVLGLMPSVVLVMISVIKPAYIMFFIHAEQGPRLALIAIGLQLFGVLVMRRIMRLEF</sequence>
<evidence type="ECO:0000313" key="8">
    <source>
        <dbReference type="EMBL" id="KGM35031.1"/>
    </source>
</evidence>
<dbReference type="InterPro" id="IPR042094">
    <property type="entry name" value="T2SS_GspF_sf"/>
</dbReference>
<evidence type="ECO:0000256" key="6">
    <source>
        <dbReference type="SAM" id="Phobius"/>
    </source>
</evidence>
<feature type="transmembrane region" description="Helical" evidence="6">
    <location>
        <begin position="90"/>
        <end position="108"/>
    </location>
</feature>
<name>A0A0A0D8I9_9PROT</name>
<keyword evidence="2" id="KW-1003">Cell membrane</keyword>
<evidence type="ECO:0000259" key="7">
    <source>
        <dbReference type="Pfam" id="PF00482"/>
    </source>
</evidence>
<dbReference type="PANTHER" id="PTHR35007:SF1">
    <property type="entry name" value="PILUS ASSEMBLY PROTEIN"/>
    <property type="match status" value="1"/>
</dbReference>
<evidence type="ECO:0000256" key="2">
    <source>
        <dbReference type="ARBA" id="ARBA00022475"/>
    </source>
</evidence>
<dbReference type="Gene3D" id="1.20.81.30">
    <property type="entry name" value="Type II secretion system (T2SS), domain F"/>
    <property type="match status" value="1"/>
</dbReference>
<keyword evidence="4 6" id="KW-1133">Transmembrane helix</keyword>
<dbReference type="Pfam" id="PF00482">
    <property type="entry name" value="T2SSF"/>
    <property type="match status" value="1"/>
</dbReference>
<keyword evidence="3 6" id="KW-0812">Transmembrane</keyword>
<dbReference type="Proteomes" id="UP000029995">
    <property type="component" value="Unassembled WGS sequence"/>
</dbReference>
<protein>
    <recommendedName>
        <fullName evidence="7">Type II secretion system protein GspF domain-containing protein</fullName>
    </recommendedName>
</protein>
<gene>
    <name evidence="8" type="ORF">P409_06900</name>
</gene>
<evidence type="ECO:0000256" key="3">
    <source>
        <dbReference type="ARBA" id="ARBA00022692"/>
    </source>
</evidence>
<organism evidence="8 9">
    <name type="scientific">Inquilinus limosus MP06</name>
    <dbReference type="NCBI Taxonomy" id="1398085"/>
    <lineage>
        <taxon>Bacteria</taxon>
        <taxon>Pseudomonadati</taxon>
        <taxon>Pseudomonadota</taxon>
        <taxon>Alphaproteobacteria</taxon>
        <taxon>Rhodospirillales</taxon>
        <taxon>Rhodospirillaceae</taxon>
        <taxon>Inquilinus</taxon>
    </lineage>
</organism>
<reference evidence="8 9" key="1">
    <citation type="submission" date="2014-01" db="EMBL/GenBank/DDBJ databases">
        <title>Genome sequence determination for a cystic fibrosis isolate, Inquilinus limosus.</title>
        <authorList>
            <person name="Pino M."/>
            <person name="Di Conza J."/>
            <person name="Gutkind G."/>
        </authorList>
    </citation>
    <scope>NUCLEOTIDE SEQUENCE [LARGE SCALE GENOMIC DNA]</scope>
    <source>
        <strain evidence="8 9">MP06</strain>
    </source>
</reference>
<evidence type="ECO:0000313" key="9">
    <source>
        <dbReference type="Proteomes" id="UP000029995"/>
    </source>
</evidence>
<evidence type="ECO:0000256" key="4">
    <source>
        <dbReference type="ARBA" id="ARBA00022989"/>
    </source>
</evidence>
<dbReference type="EMBL" id="JANX01000053">
    <property type="protein sequence ID" value="KGM35031.1"/>
    <property type="molecule type" value="Genomic_DNA"/>
</dbReference>
<dbReference type="RefSeq" id="WP_034833457.1">
    <property type="nucleotide sequence ID" value="NZ_JANX01000053.1"/>
</dbReference>
<evidence type="ECO:0000256" key="1">
    <source>
        <dbReference type="ARBA" id="ARBA00004651"/>
    </source>
</evidence>
<proteinExistence type="predicted"/>
<evidence type="ECO:0000256" key="5">
    <source>
        <dbReference type="ARBA" id="ARBA00023136"/>
    </source>
</evidence>
<comment type="caution">
    <text evidence="8">The sequence shown here is derived from an EMBL/GenBank/DDBJ whole genome shotgun (WGS) entry which is preliminary data.</text>
</comment>
<feature type="transmembrane region" description="Helical" evidence="6">
    <location>
        <begin position="257"/>
        <end position="279"/>
    </location>
</feature>
<feature type="transmembrane region" description="Helical" evidence="6">
    <location>
        <begin position="291"/>
        <end position="310"/>
    </location>
</feature>